<evidence type="ECO:0000256" key="3">
    <source>
        <dbReference type="ARBA" id="ARBA00023242"/>
    </source>
</evidence>
<evidence type="ECO:0000256" key="1">
    <source>
        <dbReference type="ARBA" id="ARBA00004123"/>
    </source>
</evidence>
<dbReference type="GeneID" id="300577047"/>
<dbReference type="InterPro" id="IPR007219">
    <property type="entry name" value="XnlR_reg_dom"/>
</dbReference>
<dbReference type="CDD" id="cd00067">
    <property type="entry name" value="GAL4"/>
    <property type="match status" value="1"/>
</dbReference>
<dbReference type="Pfam" id="PF04082">
    <property type="entry name" value="Fungal_trans"/>
    <property type="match status" value="1"/>
</dbReference>
<dbReference type="SMART" id="SM00066">
    <property type="entry name" value="GAL4"/>
    <property type="match status" value="1"/>
</dbReference>
<keyword evidence="2" id="KW-0479">Metal-binding</keyword>
<dbReference type="PANTHER" id="PTHR31001">
    <property type="entry name" value="UNCHARACTERIZED TRANSCRIPTIONAL REGULATORY PROTEIN"/>
    <property type="match status" value="1"/>
</dbReference>
<comment type="caution">
    <text evidence="6">The sequence shown here is derived from an EMBL/GenBank/DDBJ whole genome shotgun (WGS) entry which is preliminary data.</text>
</comment>
<organism evidence="6 7">
    <name type="scientific">Trichoderma ghanense</name>
    <dbReference type="NCBI Taxonomy" id="65468"/>
    <lineage>
        <taxon>Eukaryota</taxon>
        <taxon>Fungi</taxon>
        <taxon>Dikarya</taxon>
        <taxon>Ascomycota</taxon>
        <taxon>Pezizomycotina</taxon>
        <taxon>Sordariomycetes</taxon>
        <taxon>Hypocreomycetidae</taxon>
        <taxon>Hypocreales</taxon>
        <taxon>Hypocreaceae</taxon>
        <taxon>Trichoderma</taxon>
    </lineage>
</organism>
<reference evidence="6 7" key="1">
    <citation type="submission" date="2018-01" db="EMBL/GenBank/DDBJ databases">
        <title>Genome characterization of the sugarcane-associated fungus Trichoderma ghanense CCMA-1212 and their application in lignocelulose bioconversion.</title>
        <authorList>
            <person name="Steindorff A.S."/>
            <person name="Mendes T.D."/>
            <person name="Vilela E.S.D."/>
            <person name="Rodrigues D.S."/>
            <person name="Formighieri E.F."/>
            <person name="Melo I.S."/>
            <person name="Favaro L.C.L."/>
        </authorList>
    </citation>
    <scope>NUCLEOTIDE SEQUENCE [LARGE SCALE GENOMIC DNA]</scope>
    <source>
        <strain evidence="6 7">CCMA-1212</strain>
    </source>
</reference>
<dbReference type="PROSITE" id="PS50048">
    <property type="entry name" value="ZN2_CY6_FUNGAL_2"/>
    <property type="match status" value="1"/>
</dbReference>
<dbReference type="Gene3D" id="4.10.240.10">
    <property type="entry name" value="Zn(2)-C6 fungal-type DNA-binding domain"/>
    <property type="match status" value="1"/>
</dbReference>
<sequence length="707" mass="79478">MSRRVIASGRSCLECRRRKIRCDRSLPCAYCTRIKLQCRYPSSRSNRDAAEDGDLAARVLSVEQALQSLERKITHIGDLLQAIPDLSNRRHERIGQGRELSGGAAPDLPSPSWSSRQSNSRQTASQTSAAIRETSSHLLQSLPLTKLGDASQHEPLALLHPSAAKLPFIWQTYLDVVDPLIKILHVPSTQRHILSLMQHREVSDASTECLVFAIYYSSVISLSAVECRCELGEEKQILLERYRQGVERSLTQANFWSSRNITVLQAFVLYLVCGRQDVNGLDVRSLTGLAIGNALKLGLHLDIPGTGVFDREMRRRLWWQICTLDVRIVEDYGCEPSILEPNLRTELPLNVNDASLHPDMGESPNPQPGRSEMLFSLVRFETSNFTRRILFSDQFCQNNGYHIMDEAQKCQAVDDFRERIEGHYLSYCHTTIPLDCVIVKSSRLVLAKLKLAVCKPRVDQNHGMPLRANYRRACEDVLKHAQALRQYDNGRRWLWLVQTYVEWDALAYLLLDICMTLASPAPSEPINVPWDVVDETYDHWKNNSDVHRDHRWANIEKLRSNALAVKEKVLGAIQTRPATSLLPQELDHSGHLSDVEQQQHGPSSNAIDEPATENTVVDLPCKATNSNAQNQRSYTAGHQGSGPSILADQYPQICDPGPVSAAPAEEAQGTSTADLPGTGTVCEWSASLIEKYWQVVGHEREDFSLWD</sequence>
<dbReference type="PROSITE" id="PS00463">
    <property type="entry name" value="ZN2_CY6_FUNGAL_1"/>
    <property type="match status" value="1"/>
</dbReference>
<evidence type="ECO:0000256" key="4">
    <source>
        <dbReference type="SAM" id="MobiDB-lite"/>
    </source>
</evidence>
<accession>A0ABY2H418</accession>
<keyword evidence="7" id="KW-1185">Reference proteome</keyword>
<feature type="region of interest" description="Disordered" evidence="4">
    <location>
        <begin position="626"/>
        <end position="677"/>
    </location>
</feature>
<dbReference type="Proteomes" id="UP001642720">
    <property type="component" value="Unassembled WGS sequence"/>
</dbReference>
<dbReference type="CDD" id="cd12148">
    <property type="entry name" value="fungal_TF_MHR"/>
    <property type="match status" value="1"/>
</dbReference>
<evidence type="ECO:0000259" key="5">
    <source>
        <dbReference type="PROSITE" id="PS50048"/>
    </source>
</evidence>
<feature type="compositionally biased region" description="Polar residues" evidence="4">
    <location>
        <begin position="626"/>
        <end position="642"/>
    </location>
</feature>
<name>A0ABY2H418_9HYPO</name>
<evidence type="ECO:0000313" key="7">
    <source>
        <dbReference type="Proteomes" id="UP001642720"/>
    </source>
</evidence>
<proteinExistence type="predicted"/>
<feature type="region of interest" description="Disordered" evidence="4">
    <location>
        <begin position="96"/>
        <end position="130"/>
    </location>
</feature>
<comment type="subcellular location">
    <subcellularLocation>
        <location evidence="1">Nucleus</location>
    </subcellularLocation>
</comment>
<protein>
    <submittedName>
        <fullName evidence="6">Transcription factor vrtR1</fullName>
    </submittedName>
</protein>
<dbReference type="InterPro" id="IPR036864">
    <property type="entry name" value="Zn2-C6_fun-type_DNA-bd_sf"/>
</dbReference>
<keyword evidence="3" id="KW-0539">Nucleus</keyword>
<feature type="compositionally biased region" description="Low complexity" evidence="4">
    <location>
        <begin position="110"/>
        <end position="122"/>
    </location>
</feature>
<dbReference type="SMART" id="SM00906">
    <property type="entry name" value="Fungal_trans"/>
    <property type="match status" value="1"/>
</dbReference>
<dbReference type="SUPFAM" id="SSF57701">
    <property type="entry name" value="Zn2/Cys6 DNA-binding domain"/>
    <property type="match status" value="1"/>
</dbReference>
<gene>
    <name evidence="6" type="ORF">CCMA1212_005334</name>
</gene>
<dbReference type="EMBL" id="PPTA01000006">
    <property type="protein sequence ID" value="TFB02988.1"/>
    <property type="molecule type" value="Genomic_DNA"/>
</dbReference>
<evidence type="ECO:0000313" key="6">
    <source>
        <dbReference type="EMBL" id="TFB02988.1"/>
    </source>
</evidence>
<dbReference type="InterPro" id="IPR001138">
    <property type="entry name" value="Zn2Cys6_DnaBD"/>
</dbReference>
<evidence type="ECO:0000256" key="2">
    <source>
        <dbReference type="ARBA" id="ARBA00022723"/>
    </source>
</evidence>
<dbReference type="PANTHER" id="PTHR31001:SF91">
    <property type="entry name" value="ZN(II)2CYS6 TRANSCRIPTION FACTOR (EUROFUNG)"/>
    <property type="match status" value="1"/>
</dbReference>
<dbReference type="InterPro" id="IPR050613">
    <property type="entry name" value="Sec_Metabolite_Reg"/>
</dbReference>
<dbReference type="Pfam" id="PF00172">
    <property type="entry name" value="Zn_clus"/>
    <property type="match status" value="1"/>
</dbReference>
<dbReference type="RefSeq" id="XP_073559189.1">
    <property type="nucleotide sequence ID" value="XM_073702597.1"/>
</dbReference>
<feature type="domain" description="Zn(2)-C6 fungal-type" evidence="5">
    <location>
        <begin position="11"/>
        <end position="40"/>
    </location>
</feature>